<dbReference type="InterPro" id="IPR010894">
    <property type="entry name" value="SpoVAD"/>
</dbReference>
<dbReference type="Proteomes" id="UP000065807">
    <property type="component" value="Chromosome"/>
</dbReference>
<dbReference type="NCBIfam" id="NF006160">
    <property type="entry name" value="PRK08304.1"/>
    <property type="match status" value="1"/>
</dbReference>
<dbReference type="STRING" id="1555112.LIP_1798"/>
<dbReference type="NCBIfam" id="TIGR02845">
    <property type="entry name" value="spore_V_AD"/>
    <property type="match status" value="1"/>
</dbReference>
<dbReference type="Pfam" id="PF07451">
    <property type="entry name" value="SpoVAD"/>
    <property type="match status" value="1"/>
</dbReference>
<dbReference type="GO" id="GO:0016746">
    <property type="term" value="F:acyltransferase activity"/>
    <property type="evidence" value="ECO:0007669"/>
    <property type="project" value="InterPro"/>
</dbReference>
<evidence type="ECO:0000313" key="1">
    <source>
        <dbReference type="EMBL" id="BAS27642.1"/>
    </source>
</evidence>
<name>A0A0K2SKV0_LIMPI</name>
<proteinExistence type="predicted"/>
<reference evidence="2" key="1">
    <citation type="submission" date="2015-07" db="EMBL/GenBank/DDBJ databases">
        <title>Complete genome sequence and phylogenetic analysis of Limnochorda pilosa.</title>
        <authorList>
            <person name="Watanabe M."/>
            <person name="Kojima H."/>
            <person name="Fukui M."/>
        </authorList>
    </citation>
    <scope>NUCLEOTIDE SEQUENCE [LARGE SCALE GENOMIC DNA]</scope>
    <source>
        <strain evidence="2">HC45</strain>
    </source>
</reference>
<organism evidence="1 2">
    <name type="scientific">Limnochorda pilosa</name>
    <dbReference type="NCBI Taxonomy" id="1555112"/>
    <lineage>
        <taxon>Bacteria</taxon>
        <taxon>Bacillati</taxon>
        <taxon>Bacillota</taxon>
        <taxon>Limnochordia</taxon>
        <taxon>Limnochordales</taxon>
        <taxon>Limnochordaceae</taxon>
        <taxon>Limnochorda</taxon>
    </lineage>
</organism>
<gene>
    <name evidence="1" type="ORF">LIP_1798</name>
</gene>
<accession>A0A0K2SKV0</accession>
<evidence type="ECO:0000313" key="2">
    <source>
        <dbReference type="Proteomes" id="UP000065807"/>
    </source>
</evidence>
<dbReference type="RefSeq" id="WP_068136786.1">
    <property type="nucleotide sequence ID" value="NZ_AP014924.1"/>
</dbReference>
<dbReference type="PATRIC" id="fig|1555112.3.peg.1830"/>
<keyword evidence="2" id="KW-1185">Reference proteome</keyword>
<dbReference type="InterPro" id="IPR016039">
    <property type="entry name" value="Thiolase-like"/>
</dbReference>
<dbReference type="KEGG" id="lpil:LIP_1798"/>
<sequence>MAKRLGRRSVTFDQAPAIRETANLAGRMEFEGPLGEYLQTRIDDPYFGESSWEKAETRMQEEALRAVLRQAGLQETDVDLCITSDMLNQCTSCSMAVRHLDVPHLGVFSACASLTEGLYLAATALDAGTAGRVLVDVCSHHEAAERTYRFPTELGVQRPPTAQWTVTGAAAFILEAGVPGLKLAGATVGRVLDHGIKDPYDMGSAMAPAAADTLITHFREFGRTPEEYDLILTGDLARVGSAIARKLLRDAGFELGDRYSDCGVLIYDAERQDVHSGGSGMACSGLVLSGYLMHQLQEGRYRRVLLASTGALHSPVTYKQGESIPAICHAVVLEAP</sequence>
<dbReference type="SUPFAM" id="SSF53901">
    <property type="entry name" value="Thiolase-like"/>
    <property type="match status" value="1"/>
</dbReference>
<dbReference type="AlphaFoldDB" id="A0A0K2SKV0"/>
<protein>
    <submittedName>
        <fullName evidence="1">Stage V sporulation protein AD</fullName>
    </submittedName>
</protein>
<reference evidence="2" key="2">
    <citation type="journal article" date="2016" name="Int. J. Syst. Evol. Microbiol.">
        <title>Complete genome sequence and cell structure of Limnochorda pilosa, a Gram-negative spore-former within the phylum Firmicutes.</title>
        <authorList>
            <person name="Watanabe M."/>
            <person name="Kojima H."/>
            <person name="Fukui M."/>
        </authorList>
    </citation>
    <scope>NUCLEOTIDE SEQUENCE [LARGE SCALE GENOMIC DNA]</scope>
    <source>
        <strain evidence="2">HC45</strain>
    </source>
</reference>
<dbReference type="EMBL" id="AP014924">
    <property type="protein sequence ID" value="BAS27642.1"/>
    <property type="molecule type" value="Genomic_DNA"/>
</dbReference>
<dbReference type="Gene3D" id="3.40.47.40">
    <property type="entry name" value="Stage V sporulation protein AD"/>
    <property type="match status" value="1"/>
</dbReference>
<dbReference type="PIRSF" id="PIRSF011570">
    <property type="entry name" value="SpoVAD"/>
    <property type="match status" value="1"/>
</dbReference>
<dbReference type="InterPro" id="IPR038369">
    <property type="entry name" value="SpoVAD_sf"/>
</dbReference>